<reference evidence="1" key="1">
    <citation type="journal article" date="2023" name="Plant J.">
        <title>Genome sequences and population genomics provide insights into the demographic history, inbreeding, and mutation load of two 'living fossil' tree species of Dipteronia.</title>
        <authorList>
            <person name="Feng Y."/>
            <person name="Comes H.P."/>
            <person name="Chen J."/>
            <person name="Zhu S."/>
            <person name="Lu R."/>
            <person name="Zhang X."/>
            <person name="Li P."/>
            <person name="Qiu J."/>
            <person name="Olsen K.M."/>
            <person name="Qiu Y."/>
        </authorList>
    </citation>
    <scope>NUCLEOTIDE SEQUENCE</scope>
    <source>
        <strain evidence="1">KIB01</strain>
    </source>
</reference>
<protein>
    <submittedName>
        <fullName evidence="1">Uncharacterized protein</fullName>
    </submittedName>
</protein>
<evidence type="ECO:0000313" key="2">
    <source>
        <dbReference type="Proteomes" id="UP001280121"/>
    </source>
</evidence>
<dbReference type="AlphaFoldDB" id="A0AAD9WQZ8"/>
<gene>
    <name evidence="1" type="ORF">Ddye_026930</name>
</gene>
<proteinExistence type="predicted"/>
<comment type="caution">
    <text evidence="1">The sequence shown here is derived from an EMBL/GenBank/DDBJ whole genome shotgun (WGS) entry which is preliminary data.</text>
</comment>
<sequence>MGEDDMVITKEEDLDQYLIYLRDTWAYNITINTHCKHKFIRHIESVLDDCGELDDFRGNCFGHYLDMPEGSYFNCLLKAH</sequence>
<organism evidence="1 2">
    <name type="scientific">Dipteronia dyeriana</name>
    <dbReference type="NCBI Taxonomy" id="168575"/>
    <lineage>
        <taxon>Eukaryota</taxon>
        <taxon>Viridiplantae</taxon>
        <taxon>Streptophyta</taxon>
        <taxon>Embryophyta</taxon>
        <taxon>Tracheophyta</taxon>
        <taxon>Spermatophyta</taxon>
        <taxon>Magnoliopsida</taxon>
        <taxon>eudicotyledons</taxon>
        <taxon>Gunneridae</taxon>
        <taxon>Pentapetalae</taxon>
        <taxon>rosids</taxon>
        <taxon>malvids</taxon>
        <taxon>Sapindales</taxon>
        <taxon>Sapindaceae</taxon>
        <taxon>Hippocastanoideae</taxon>
        <taxon>Acereae</taxon>
        <taxon>Dipteronia</taxon>
    </lineage>
</organism>
<evidence type="ECO:0000313" key="1">
    <source>
        <dbReference type="EMBL" id="KAK2639135.1"/>
    </source>
</evidence>
<keyword evidence="2" id="KW-1185">Reference proteome</keyword>
<name>A0AAD9WQZ8_9ROSI</name>
<accession>A0AAD9WQZ8</accession>
<dbReference type="EMBL" id="JANJYI010000008">
    <property type="protein sequence ID" value="KAK2639135.1"/>
    <property type="molecule type" value="Genomic_DNA"/>
</dbReference>
<dbReference type="Proteomes" id="UP001280121">
    <property type="component" value="Unassembled WGS sequence"/>
</dbReference>